<keyword evidence="2" id="KW-1185">Reference proteome</keyword>
<gene>
    <name evidence="1" type="ORF">F53441_9530</name>
</gene>
<sequence length="205" mass="23792">MGQSMSSAREGIFLQGDREATEQALQDMDILHKAMELQLDQFDSQFEEKSLSQPSSTRSEIPFSRSTRKERFTNVQIKDGPKRTISRVIDSLFNHYREEYDRAVFEGFKEVVENALAPFMHTTDIGQYEEKKYFIFVIRDTLVRIDVMIWRWNFTKKGFSNNIQSATGYVLYTSVVDESVLETSEFVSLISLFSNGGNSKQYVNR</sequence>
<evidence type="ECO:0000313" key="1">
    <source>
        <dbReference type="EMBL" id="KAF4446899.1"/>
    </source>
</evidence>
<organism evidence="1 2">
    <name type="scientific">Fusarium austroafricanum</name>
    <dbReference type="NCBI Taxonomy" id="2364996"/>
    <lineage>
        <taxon>Eukaryota</taxon>
        <taxon>Fungi</taxon>
        <taxon>Dikarya</taxon>
        <taxon>Ascomycota</taxon>
        <taxon>Pezizomycotina</taxon>
        <taxon>Sordariomycetes</taxon>
        <taxon>Hypocreomycetidae</taxon>
        <taxon>Hypocreales</taxon>
        <taxon>Nectriaceae</taxon>
        <taxon>Fusarium</taxon>
        <taxon>Fusarium concolor species complex</taxon>
    </lineage>
</organism>
<dbReference type="EMBL" id="JAADJG010000432">
    <property type="protein sequence ID" value="KAF4446899.1"/>
    <property type="molecule type" value="Genomic_DNA"/>
</dbReference>
<evidence type="ECO:0000313" key="2">
    <source>
        <dbReference type="Proteomes" id="UP000605986"/>
    </source>
</evidence>
<dbReference type="Proteomes" id="UP000605986">
    <property type="component" value="Unassembled WGS sequence"/>
</dbReference>
<comment type="caution">
    <text evidence="1">The sequence shown here is derived from an EMBL/GenBank/DDBJ whole genome shotgun (WGS) entry which is preliminary data.</text>
</comment>
<accession>A0A8H4KBM4</accession>
<reference evidence="1" key="1">
    <citation type="submission" date="2020-01" db="EMBL/GenBank/DDBJ databases">
        <title>Identification and distribution of gene clusters putatively required for synthesis of sphingolipid metabolism inhibitors in phylogenetically diverse species of the filamentous fungus Fusarium.</title>
        <authorList>
            <person name="Kim H.-S."/>
            <person name="Busman M."/>
            <person name="Brown D.W."/>
            <person name="Divon H."/>
            <person name="Uhlig S."/>
            <person name="Proctor R.H."/>
        </authorList>
    </citation>
    <scope>NUCLEOTIDE SEQUENCE</scope>
    <source>
        <strain evidence="1">NRRL 53441</strain>
    </source>
</reference>
<dbReference type="OrthoDB" id="5962590at2759"/>
<name>A0A8H4KBM4_9HYPO</name>
<protein>
    <submittedName>
        <fullName evidence="1">Uncharacterized protein</fullName>
    </submittedName>
</protein>
<dbReference type="AlphaFoldDB" id="A0A8H4KBM4"/>
<proteinExistence type="predicted"/>